<name>A0A9D3XEQ0_9SAUR</name>
<evidence type="ECO:0000313" key="1">
    <source>
        <dbReference type="EMBL" id="KAH1178277.1"/>
    </source>
</evidence>
<organism evidence="1 2">
    <name type="scientific">Mauremys mutica</name>
    <name type="common">yellowpond turtle</name>
    <dbReference type="NCBI Taxonomy" id="74926"/>
    <lineage>
        <taxon>Eukaryota</taxon>
        <taxon>Metazoa</taxon>
        <taxon>Chordata</taxon>
        <taxon>Craniata</taxon>
        <taxon>Vertebrata</taxon>
        <taxon>Euteleostomi</taxon>
        <taxon>Archelosauria</taxon>
        <taxon>Testudinata</taxon>
        <taxon>Testudines</taxon>
        <taxon>Cryptodira</taxon>
        <taxon>Durocryptodira</taxon>
        <taxon>Testudinoidea</taxon>
        <taxon>Geoemydidae</taxon>
        <taxon>Geoemydinae</taxon>
        <taxon>Mauremys</taxon>
    </lineage>
</organism>
<dbReference type="Proteomes" id="UP000827986">
    <property type="component" value="Unassembled WGS sequence"/>
</dbReference>
<accession>A0A9D3XEQ0</accession>
<comment type="caution">
    <text evidence="1">The sequence shown here is derived from an EMBL/GenBank/DDBJ whole genome shotgun (WGS) entry which is preliminary data.</text>
</comment>
<evidence type="ECO:0000313" key="2">
    <source>
        <dbReference type="Proteomes" id="UP000827986"/>
    </source>
</evidence>
<keyword evidence="2" id="KW-1185">Reference proteome</keyword>
<protein>
    <submittedName>
        <fullName evidence="1">Uncharacterized protein</fullName>
    </submittedName>
</protein>
<reference evidence="1" key="1">
    <citation type="submission" date="2021-09" db="EMBL/GenBank/DDBJ databases">
        <title>The genome of Mauremys mutica provides insights into the evolution of semi-aquatic lifestyle.</title>
        <authorList>
            <person name="Gong S."/>
            <person name="Gao Y."/>
        </authorList>
    </citation>
    <scope>NUCLEOTIDE SEQUENCE</scope>
    <source>
        <strain evidence="1">MM-2020</strain>
        <tissue evidence="1">Muscle</tissue>
    </source>
</reference>
<dbReference type="AlphaFoldDB" id="A0A9D3XEQ0"/>
<proteinExistence type="predicted"/>
<dbReference type="EMBL" id="JAHDVG010000474">
    <property type="protein sequence ID" value="KAH1178277.1"/>
    <property type="molecule type" value="Genomic_DNA"/>
</dbReference>
<sequence length="104" mass="11779">MCRTTAFIKYQCSLPQFAQEWQGLLYIITNQYLCYVSNELNNNVIAPACAKGRINSAKGNLQQLNLLVKQEIHTFLKSWLTHLDAQQGPKQSISQPGMFQTGTE</sequence>
<gene>
    <name evidence="1" type="ORF">KIL84_011979</name>
</gene>